<keyword evidence="5" id="KW-1185">Reference proteome</keyword>
<dbReference type="GO" id="GO:0008168">
    <property type="term" value="F:methyltransferase activity"/>
    <property type="evidence" value="ECO:0007669"/>
    <property type="project" value="InterPro"/>
</dbReference>
<evidence type="ECO:0000259" key="3">
    <source>
        <dbReference type="Pfam" id="PF02805"/>
    </source>
</evidence>
<dbReference type="AlphaFoldDB" id="A0A1G8A014"/>
<dbReference type="GO" id="GO:0008270">
    <property type="term" value="F:zinc ion binding"/>
    <property type="evidence" value="ECO:0007669"/>
    <property type="project" value="InterPro"/>
</dbReference>
<protein>
    <submittedName>
        <fullName evidence="4">Metal binding domain of Ada</fullName>
    </submittedName>
</protein>
<name>A0A1G8A014_9ACTN</name>
<dbReference type="InterPro" id="IPR004026">
    <property type="entry name" value="Ada_DNA_repair_Zn-bd"/>
</dbReference>
<dbReference type="InterPro" id="IPR028082">
    <property type="entry name" value="Peripla_BP_I"/>
</dbReference>
<keyword evidence="1" id="KW-0010">Activator</keyword>
<dbReference type="SUPFAM" id="SSF53822">
    <property type="entry name" value="Periplasmic binding protein-like I"/>
    <property type="match status" value="1"/>
</dbReference>
<proteinExistence type="predicted"/>
<dbReference type="STRING" id="633440.SAMN05421869_101566"/>
<gene>
    <name evidence="4" type="ORF">SAMN05421869_101566</name>
</gene>
<dbReference type="GO" id="GO:0006281">
    <property type="term" value="P:DNA repair"/>
    <property type="evidence" value="ECO:0007669"/>
    <property type="project" value="InterPro"/>
</dbReference>
<dbReference type="InterPro" id="IPR035451">
    <property type="entry name" value="Ada-like_dom_sf"/>
</dbReference>
<feature type="domain" description="Ada DNA repair metal-binding" evidence="3">
    <location>
        <begin position="23"/>
        <end position="73"/>
    </location>
</feature>
<dbReference type="GO" id="GO:0006355">
    <property type="term" value="P:regulation of DNA-templated transcription"/>
    <property type="evidence" value="ECO:0007669"/>
    <property type="project" value="InterPro"/>
</dbReference>
<evidence type="ECO:0000313" key="5">
    <source>
        <dbReference type="Proteomes" id="UP000199202"/>
    </source>
</evidence>
<feature type="region of interest" description="Disordered" evidence="2">
    <location>
        <begin position="240"/>
        <end position="260"/>
    </location>
</feature>
<accession>A0A1G8A014</accession>
<dbReference type="EMBL" id="FNDJ01000001">
    <property type="protein sequence ID" value="SDH13760.1"/>
    <property type="molecule type" value="Genomic_DNA"/>
</dbReference>
<dbReference type="Pfam" id="PF02805">
    <property type="entry name" value="Ada_Zn_binding"/>
    <property type="match status" value="1"/>
</dbReference>
<dbReference type="GO" id="GO:0003677">
    <property type="term" value="F:DNA binding"/>
    <property type="evidence" value="ECO:0007669"/>
    <property type="project" value="InterPro"/>
</dbReference>
<reference evidence="4 5" key="1">
    <citation type="submission" date="2016-10" db="EMBL/GenBank/DDBJ databases">
        <authorList>
            <person name="de Groot N.N."/>
        </authorList>
    </citation>
    <scope>NUCLEOTIDE SEQUENCE [LARGE SCALE GENOMIC DNA]</scope>
    <source>
        <strain evidence="4 5">CGMCC 4.6533</strain>
    </source>
</reference>
<sequence>MYTLTGPDGRPYPSPTPGALGGHRRGRLYGRLDCPSALRALARGGYQRQRVFFADETTALAAGYRPCAVCLPDEYAHWKDPQALDAAQAHDPAPPRHTEAEVATLVDLLTGRRPRVETVTLGHGRDAASTAAVQAFAQAWEGRGGHILAVVTWPEEAASWLRPATRFAAGDPDAWVVAGAAPGWAGMSRRLRHSTAWDPARTFAFASIGGIETLRLAGPGTLDGLRGACADGGTWRIGRHSITHHGPDALGASPPAGPDR</sequence>
<feature type="region of interest" description="Disordered" evidence="2">
    <location>
        <begin position="1"/>
        <end position="24"/>
    </location>
</feature>
<dbReference type="RefSeq" id="WP_090928757.1">
    <property type="nucleotide sequence ID" value="NZ_FNDJ01000001.1"/>
</dbReference>
<dbReference type="Gene3D" id="3.40.50.2300">
    <property type="match status" value="1"/>
</dbReference>
<dbReference type="OrthoDB" id="4549891at2"/>
<organism evidence="4 5">
    <name type="scientific">Nonomuraea jiangxiensis</name>
    <dbReference type="NCBI Taxonomy" id="633440"/>
    <lineage>
        <taxon>Bacteria</taxon>
        <taxon>Bacillati</taxon>
        <taxon>Actinomycetota</taxon>
        <taxon>Actinomycetes</taxon>
        <taxon>Streptosporangiales</taxon>
        <taxon>Streptosporangiaceae</taxon>
        <taxon>Nonomuraea</taxon>
    </lineage>
</organism>
<dbReference type="Gene3D" id="3.40.10.10">
    <property type="entry name" value="DNA Methylphosphotriester Repair Domain"/>
    <property type="match status" value="1"/>
</dbReference>
<dbReference type="Proteomes" id="UP000199202">
    <property type="component" value="Unassembled WGS sequence"/>
</dbReference>
<evidence type="ECO:0000256" key="1">
    <source>
        <dbReference type="ARBA" id="ARBA00023159"/>
    </source>
</evidence>
<evidence type="ECO:0000313" key="4">
    <source>
        <dbReference type="EMBL" id="SDH13760.1"/>
    </source>
</evidence>
<evidence type="ECO:0000256" key="2">
    <source>
        <dbReference type="SAM" id="MobiDB-lite"/>
    </source>
</evidence>
<dbReference type="SUPFAM" id="SSF57884">
    <property type="entry name" value="Ada DNA repair protein, N-terminal domain (N-Ada 10)"/>
    <property type="match status" value="1"/>
</dbReference>